<evidence type="ECO:0000256" key="1">
    <source>
        <dbReference type="ARBA" id="ARBA00010457"/>
    </source>
</evidence>
<dbReference type="PANTHER" id="PTHR10003">
    <property type="entry name" value="SUPEROXIDE DISMUTASE CU-ZN -RELATED"/>
    <property type="match status" value="1"/>
</dbReference>
<dbReference type="InterPro" id="IPR001424">
    <property type="entry name" value="SOD_Cu_Zn_dom"/>
</dbReference>
<dbReference type="PROSITE" id="PS00332">
    <property type="entry name" value="SOD_CU_ZN_2"/>
    <property type="match status" value="1"/>
</dbReference>
<dbReference type="Proteomes" id="UP000441585">
    <property type="component" value="Unassembled WGS sequence"/>
</dbReference>
<evidence type="ECO:0000313" key="7">
    <source>
        <dbReference type="Proteomes" id="UP000441585"/>
    </source>
</evidence>
<feature type="domain" description="Superoxide dismutase copper/zinc binding" evidence="5">
    <location>
        <begin position="62"/>
        <end position="202"/>
    </location>
</feature>
<dbReference type="Gene3D" id="2.60.40.200">
    <property type="entry name" value="Superoxide dismutase, copper/zinc binding domain"/>
    <property type="match status" value="1"/>
</dbReference>
<dbReference type="InterPro" id="IPR018152">
    <property type="entry name" value="SOD_Cu/Zn_BS"/>
</dbReference>
<evidence type="ECO:0000256" key="2">
    <source>
        <dbReference type="ARBA" id="ARBA00024900"/>
    </source>
</evidence>
<accession>A0A6I2MFN8</accession>
<name>A0A6I2MFN8_9BACI</name>
<evidence type="ECO:0000256" key="4">
    <source>
        <dbReference type="SAM" id="MobiDB-lite"/>
    </source>
</evidence>
<comment type="similarity">
    <text evidence="1 3">Belongs to the Cu-Zn superoxide dismutase family.</text>
</comment>
<feature type="compositionally biased region" description="Basic and acidic residues" evidence="4">
    <location>
        <begin position="175"/>
        <end position="195"/>
    </location>
</feature>
<feature type="region of interest" description="Disordered" evidence="4">
    <location>
        <begin position="164"/>
        <end position="208"/>
    </location>
</feature>
<evidence type="ECO:0000313" key="6">
    <source>
        <dbReference type="EMBL" id="MRX55856.1"/>
    </source>
</evidence>
<dbReference type="InterPro" id="IPR024134">
    <property type="entry name" value="SOD_Cu/Zn_/chaperone"/>
</dbReference>
<dbReference type="GO" id="GO:0004784">
    <property type="term" value="F:superoxide dismutase activity"/>
    <property type="evidence" value="ECO:0007669"/>
    <property type="project" value="UniProtKB-EC"/>
</dbReference>
<keyword evidence="3" id="KW-0862">Zinc</keyword>
<comment type="cofactor">
    <cofactor evidence="3">
        <name>Cu cation</name>
        <dbReference type="ChEBI" id="CHEBI:23378"/>
    </cofactor>
    <text evidence="3">Binds 1 copper ion per subunit.</text>
</comment>
<comment type="catalytic activity">
    <reaction evidence="3">
        <text>2 superoxide + 2 H(+) = H2O2 + O2</text>
        <dbReference type="Rhea" id="RHEA:20696"/>
        <dbReference type="ChEBI" id="CHEBI:15378"/>
        <dbReference type="ChEBI" id="CHEBI:15379"/>
        <dbReference type="ChEBI" id="CHEBI:16240"/>
        <dbReference type="ChEBI" id="CHEBI:18421"/>
        <dbReference type="EC" id="1.15.1.1"/>
    </reaction>
</comment>
<keyword evidence="3" id="KW-0560">Oxidoreductase</keyword>
<dbReference type="GO" id="GO:0005507">
    <property type="term" value="F:copper ion binding"/>
    <property type="evidence" value="ECO:0007669"/>
    <property type="project" value="InterPro"/>
</dbReference>
<organism evidence="6 7">
    <name type="scientific">Metabacillus idriensis</name>
    <dbReference type="NCBI Taxonomy" id="324768"/>
    <lineage>
        <taxon>Bacteria</taxon>
        <taxon>Bacillati</taxon>
        <taxon>Bacillota</taxon>
        <taxon>Bacilli</taxon>
        <taxon>Bacillales</taxon>
        <taxon>Bacillaceae</taxon>
        <taxon>Metabacillus</taxon>
    </lineage>
</organism>
<feature type="compositionally biased region" description="Basic and acidic residues" evidence="4">
    <location>
        <begin position="113"/>
        <end position="125"/>
    </location>
</feature>
<keyword evidence="3" id="KW-0479">Metal-binding</keyword>
<evidence type="ECO:0000256" key="3">
    <source>
        <dbReference type="RuleBase" id="RU000393"/>
    </source>
</evidence>
<protein>
    <recommendedName>
        <fullName evidence="3">Superoxide dismutase [Cu-Zn]</fullName>
        <ecNumber evidence="3">1.15.1.1</ecNumber>
    </recommendedName>
</protein>
<comment type="caution">
    <text evidence="6">The sequence shown here is derived from an EMBL/GenBank/DDBJ whole genome shotgun (WGS) entry which is preliminary data.</text>
</comment>
<dbReference type="EMBL" id="WKKF01000006">
    <property type="protein sequence ID" value="MRX55856.1"/>
    <property type="molecule type" value="Genomic_DNA"/>
</dbReference>
<evidence type="ECO:0000259" key="5">
    <source>
        <dbReference type="Pfam" id="PF00080"/>
    </source>
</evidence>
<feature type="region of interest" description="Disordered" evidence="4">
    <location>
        <begin position="102"/>
        <end position="130"/>
    </location>
</feature>
<dbReference type="CDD" id="cd00305">
    <property type="entry name" value="Cu-Zn_Superoxide_Dismutase"/>
    <property type="match status" value="1"/>
</dbReference>
<comment type="cofactor">
    <cofactor evidence="3">
        <name>Zn(2+)</name>
        <dbReference type="ChEBI" id="CHEBI:29105"/>
    </cofactor>
    <text evidence="3">Binds 1 zinc ion per subunit.</text>
</comment>
<dbReference type="PROSITE" id="PS51257">
    <property type="entry name" value="PROKAR_LIPOPROTEIN"/>
    <property type="match status" value="1"/>
</dbReference>
<reference evidence="6 7" key="1">
    <citation type="submission" date="2019-11" db="EMBL/GenBank/DDBJ databases">
        <title>Bacillus idriensis genome.</title>
        <authorList>
            <person name="Konopka E.N."/>
            <person name="Newman J.D."/>
        </authorList>
    </citation>
    <scope>NUCLEOTIDE SEQUENCE [LARGE SCALE GENOMIC DNA]</scope>
    <source>
        <strain evidence="6 7">DSM 19097</strain>
    </source>
</reference>
<keyword evidence="3" id="KW-0186">Copper</keyword>
<dbReference type="AlphaFoldDB" id="A0A6I2MFN8"/>
<keyword evidence="7" id="KW-1185">Reference proteome</keyword>
<proteinExistence type="inferred from homology"/>
<dbReference type="SUPFAM" id="SSF49329">
    <property type="entry name" value="Cu,Zn superoxide dismutase-like"/>
    <property type="match status" value="1"/>
</dbReference>
<gene>
    <name evidence="6" type="ORF">GJU41_17985</name>
</gene>
<sequence>MTKTLWKWMLPLFAIGMTIGCTDRTSDDTEKTTMEEAAETANEELKSGAMAEIKDKENKNVGTVTFTEHDNHMMIEAKMEGLEPGYHGFHIHEKGVCEPDAEGGPFTTAEGHYNPDESSHSEHAGDMPSLFVNEDGKAEFSAAFDRVTMEQLLEQEKAIIVHANPDNAANIPDRYQSEGKSGPDEETMKTGDAGDRQACGVIKSEEES</sequence>
<dbReference type="InterPro" id="IPR036423">
    <property type="entry name" value="SOD-like_Cu/Zn_dom_sf"/>
</dbReference>
<comment type="function">
    <text evidence="2">Destroys radicals which are normally produced within the cells and which are toxic to biological systems. May play a role in favoring mycobacterial survival in phagocytes.</text>
</comment>
<dbReference type="EC" id="1.15.1.1" evidence="3"/>
<dbReference type="RefSeq" id="WP_154319207.1">
    <property type="nucleotide sequence ID" value="NZ_CAJGAA010000008.1"/>
</dbReference>
<dbReference type="Pfam" id="PF00080">
    <property type="entry name" value="Sod_Cu"/>
    <property type="match status" value="1"/>
</dbReference>